<accession>A0A7S3YR39</accession>
<feature type="domain" description="Cyclin C-terminal" evidence="2">
    <location>
        <begin position="402"/>
        <end position="452"/>
    </location>
</feature>
<organism evidence="3">
    <name type="scientific">Lotharella globosa</name>
    <dbReference type="NCBI Taxonomy" id="91324"/>
    <lineage>
        <taxon>Eukaryota</taxon>
        <taxon>Sar</taxon>
        <taxon>Rhizaria</taxon>
        <taxon>Cercozoa</taxon>
        <taxon>Chlorarachniophyceae</taxon>
        <taxon>Lotharella</taxon>
    </lineage>
</organism>
<evidence type="ECO:0000259" key="2">
    <source>
        <dbReference type="Pfam" id="PF02984"/>
    </source>
</evidence>
<dbReference type="PANTHER" id="PTHR10177">
    <property type="entry name" value="CYCLINS"/>
    <property type="match status" value="1"/>
</dbReference>
<dbReference type="InterPro" id="IPR036915">
    <property type="entry name" value="Cyclin-like_sf"/>
</dbReference>
<dbReference type="InterPro" id="IPR039361">
    <property type="entry name" value="Cyclin"/>
</dbReference>
<evidence type="ECO:0000313" key="3">
    <source>
        <dbReference type="EMBL" id="CAE0659135.1"/>
    </source>
</evidence>
<feature type="region of interest" description="Disordered" evidence="1">
    <location>
        <begin position="21"/>
        <end position="88"/>
    </location>
</feature>
<protein>
    <recommendedName>
        <fullName evidence="2">Cyclin C-terminal domain-containing protein</fullName>
    </recommendedName>
</protein>
<dbReference type="EMBL" id="HBIV01014636">
    <property type="protein sequence ID" value="CAE0659135.1"/>
    <property type="molecule type" value="Transcribed_RNA"/>
</dbReference>
<evidence type="ECO:0000256" key="1">
    <source>
        <dbReference type="SAM" id="MobiDB-lite"/>
    </source>
</evidence>
<dbReference type="SUPFAM" id="SSF47954">
    <property type="entry name" value="Cyclin-like"/>
    <property type="match status" value="2"/>
</dbReference>
<sequence>MDAKGFIVGMVGANELRELTVPKDWGSSSNPGRVSAPRRRRCEASSPATPPHQKRARHYPPIRPPTTKSEVVTDDAWGRDEMQSPPSEPKIAFQSLLRRRGLISPEPTPFATLLGLGVAPVILRGVAGFLDCKDIAAFACSSKGLYLHPLLWKTMLMRVLSNAAIFLVGSAKRISWQTSEDLMIPAPHSGGWEELRLKGPVRALANNGNSAASSAVAAYYRRAAKLRWREMAFMPPGEGSTAWLDCNPCLRSRFFPILINWLVDLHLEIFRLHSSRRRSALAPVHVAVKYLYMYLSRVGGCQSQGLQRVGVACYSLAVQRAYPASMLKKLQVDAEKYAYFTDNAYSAAEIASTTAAVASTLPKHILDPPIALEALEEIVAPLSSCSIPREVKSSPLRKVIGDKLIVTHAFYMADLSIHEDAFARDLPSYIAAASLLASIRIVTGVGASDAVAKALSASCCAPVLNLCNLSQRLRRLFERARRRETRQTQPQRAVSASFYWTVIDRYRRKLLSIATSGFAGNASGSKKLPLRGIQWGNT</sequence>
<name>A0A7S3YR39_9EUKA</name>
<dbReference type="Pfam" id="PF02984">
    <property type="entry name" value="Cyclin_C"/>
    <property type="match status" value="1"/>
</dbReference>
<dbReference type="AlphaFoldDB" id="A0A7S3YR39"/>
<reference evidence="3" key="1">
    <citation type="submission" date="2021-01" db="EMBL/GenBank/DDBJ databases">
        <authorList>
            <person name="Corre E."/>
            <person name="Pelletier E."/>
            <person name="Niang G."/>
            <person name="Scheremetjew M."/>
            <person name="Finn R."/>
            <person name="Kale V."/>
            <person name="Holt S."/>
            <person name="Cochrane G."/>
            <person name="Meng A."/>
            <person name="Brown T."/>
            <person name="Cohen L."/>
        </authorList>
    </citation>
    <scope>NUCLEOTIDE SEQUENCE</scope>
    <source>
        <strain evidence="3">CCCM811</strain>
    </source>
</reference>
<gene>
    <name evidence="3" type="ORF">LGLO00237_LOCUS10709</name>
</gene>
<dbReference type="InterPro" id="IPR004367">
    <property type="entry name" value="Cyclin_C-dom"/>
</dbReference>
<dbReference type="Gene3D" id="1.10.472.10">
    <property type="entry name" value="Cyclin-like"/>
    <property type="match status" value="2"/>
</dbReference>
<proteinExistence type="predicted"/>